<reference evidence="3 4" key="1">
    <citation type="submission" date="2020-03" db="EMBL/GenBank/DDBJ databases">
        <title>Genomic Encyclopedia of Type Strains, Phase IV (KMG-IV): sequencing the most valuable type-strain genomes for metagenomic binning, comparative biology and taxonomic classification.</title>
        <authorList>
            <person name="Goeker M."/>
        </authorList>
    </citation>
    <scope>NUCLEOTIDE SEQUENCE [LARGE SCALE GENOMIC DNA]</scope>
    <source>
        <strain evidence="3 4">DSM 24233</strain>
    </source>
</reference>
<sequence length="223" mass="22557">MTDTASAPNQGAPVEELLENVPSKLHPVLQAIVDNIRFILAGIALLVIAVGASAVYKHVQASAVEKARTEIGEALAKAPAERVAALDALAASAPEELRAAIALELAGALSEAGDHDRAAAELGKIVASGNAVGPMAALGQAAELSRAGKNAEALAVLESASANAPAAFAPVFARQTAVLAEATGDLARARAAYEKLLEAATAGNKGYIEDKIARLEAQIAKNS</sequence>
<evidence type="ECO:0000256" key="1">
    <source>
        <dbReference type="SAM" id="Phobius"/>
    </source>
</evidence>
<organism evidence="3 4">
    <name type="scientific">Desulfobaculum xiamenense</name>
    <dbReference type="NCBI Taxonomy" id="995050"/>
    <lineage>
        <taxon>Bacteria</taxon>
        <taxon>Pseudomonadati</taxon>
        <taxon>Thermodesulfobacteriota</taxon>
        <taxon>Desulfovibrionia</taxon>
        <taxon>Desulfovibrionales</taxon>
        <taxon>Desulfovibrionaceae</taxon>
        <taxon>Desulfobaculum</taxon>
    </lineage>
</organism>
<protein>
    <submittedName>
        <fullName evidence="3">Putative negative regulator of RcsB-dependent stress response</fullName>
    </submittedName>
</protein>
<gene>
    <name evidence="3" type="ORF">GGQ74_001050</name>
</gene>
<dbReference type="Pfam" id="PF09976">
    <property type="entry name" value="TPR_21"/>
    <property type="match status" value="1"/>
</dbReference>
<name>A0A846QK27_9BACT</name>
<keyword evidence="1" id="KW-0472">Membrane</keyword>
<comment type="caution">
    <text evidence="3">The sequence shown here is derived from an EMBL/GenBank/DDBJ whole genome shotgun (WGS) entry which is preliminary data.</text>
</comment>
<evidence type="ECO:0000259" key="2">
    <source>
        <dbReference type="Pfam" id="PF09976"/>
    </source>
</evidence>
<feature type="domain" description="Ancillary SecYEG translocon subunit/Cell division coordinator CpoB TPR" evidence="2">
    <location>
        <begin position="35"/>
        <end position="216"/>
    </location>
</feature>
<accession>A0A846QK27</accession>
<dbReference type="InterPro" id="IPR018704">
    <property type="entry name" value="SecYEG/CpoB_TPR"/>
</dbReference>
<dbReference type="EMBL" id="JAATJA010000001">
    <property type="protein sequence ID" value="NJB67410.1"/>
    <property type="molecule type" value="Genomic_DNA"/>
</dbReference>
<dbReference type="AlphaFoldDB" id="A0A846QK27"/>
<keyword evidence="1" id="KW-1133">Transmembrane helix</keyword>
<dbReference type="RefSeq" id="WP_167940469.1">
    <property type="nucleotide sequence ID" value="NZ_JAATJA010000001.1"/>
</dbReference>
<evidence type="ECO:0000313" key="3">
    <source>
        <dbReference type="EMBL" id="NJB67410.1"/>
    </source>
</evidence>
<keyword evidence="1" id="KW-0812">Transmembrane</keyword>
<dbReference type="Proteomes" id="UP000580856">
    <property type="component" value="Unassembled WGS sequence"/>
</dbReference>
<proteinExistence type="predicted"/>
<evidence type="ECO:0000313" key="4">
    <source>
        <dbReference type="Proteomes" id="UP000580856"/>
    </source>
</evidence>
<keyword evidence="4" id="KW-1185">Reference proteome</keyword>
<feature type="transmembrane region" description="Helical" evidence="1">
    <location>
        <begin position="36"/>
        <end position="56"/>
    </location>
</feature>